<organism evidence="1 2">
    <name type="scientific">Cinchona calisaya</name>
    <dbReference type="NCBI Taxonomy" id="153742"/>
    <lineage>
        <taxon>Eukaryota</taxon>
        <taxon>Viridiplantae</taxon>
        <taxon>Streptophyta</taxon>
        <taxon>Embryophyta</taxon>
        <taxon>Tracheophyta</taxon>
        <taxon>Spermatophyta</taxon>
        <taxon>Magnoliopsida</taxon>
        <taxon>eudicotyledons</taxon>
        <taxon>Gunneridae</taxon>
        <taxon>Pentapetalae</taxon>
        <taxon>asterids</taxon>
        <taxon>lamiids</taxon>
        <taxon>Gentianales</taxon>
        <taxon>Rubiaceae</taxon>
        <taxon>Cinchonoideae</taxon>
        <taxon>Cinchoneae</taxon>
        <taxon>Cinchona</taxon>
    </lineage>
</organism>
<dbReference type="Proteomes" id="UP001630127">
    <property type="component" value="Unassembled WGS sequence"/>
</dbReference>
<protein>
    <submittedName>
        <fullName evidence="1">Uncharacterized protein</fullName>
    </submittedName>
</protein>
<keyword evidence="2" id="KW-1185">Reference proteome</keyword>
<gene>
    <name evidence="1" type="ORF">ACH5RR_015721</name>
</gene>
<comment type="caution">
    <text evidence="1">The sequence shown here is derived from an EMBL/GenBank/DDBJ whole genome shotgun (WGS) entry which is preliminary data.</text>
</comment>
<dbReference type="AlphaFoldDB" id="A0ABD2ZXJ9"/>
<reference evidence="1 2" key="1">
    <citation type="submission" date="2024-11" db="EMBL/GenBank/DDBJ databases">
        <title>A near-complete genome assembly of Cinchona calisaya.</title>
        <authorList>
            <person name="Lian D.C."/>
            <person name="Zhao X.W."/>
            <person name="Wei L."/>
        </authorList>
    </citation>
    <scope>NUCLEOTIDE SEQUENCE [LARGE SCALE GENOMIC DNA]</scope>
    <source>
        <tissue evidence="1">Nenye</tissue>
    </source>
</reference>
<proteinExistence type="predicted"/>
<evidence type="ECO:0000313" key="1">
    <source>
        <dbReference type="EMBL" id="KAL3522887.1"/>
    </source>
</evidence>
<evidence type="ECO:0000313" key="2">
    <source>
        <dbReference type="Proteomes" id="UP001630127"/>
    </source>
</evidence>
<feature type="non-terminal residue" evidence="1">
    <location>
        <position position="1"/>
    </location>
</feature>
<name>A0ABD2ZXJ9_9GENT</name>
<sequence length="111" mass="12989">SFSSNLLNKIPIPIHIHIYISPSDLLQHLIPLQGISIPQFFLCQLWIHSLPLLSQLPKSQIILFFAPTNNLNIQIHITYYSYKLKLKKKKKTRKFTQFSNIDLERFIDVSS</sequence>
<dbReference type="EMBL" id="JBJUIK010000007">
    <property type="protein sequence ID" value="KAL3522887.1"/>
    <property type="molecule type" value="Genomic_DNA"/>
</dbReference>
<accession>A0ABD2ZXJ9</accession>